<dbReference type="GO" id="GO:0061798">
    <property type="term" value="F:GTP 3',8'-cyclase activity"/>
    <property type="evidence" value="ECO:0007669"/>
    <property type="project" value="UniProtKB-UniRule"/>
</dbReference>
<dbReference type="STRING" id="106634.TVD_12930"/>
<dbReference type="Pfam" id="PF04055">
    <property type="entry name" value="Radical_SAM"/>
    <property type="match status" value="1"/>
</dbReference>
<dbReference type="NCBIfam" id="NF001199">
    <property type="entry name" value="PRK00164.2-1"/>
    <property type="match status" value="1"/>
</dbReference>
<evidence type="ECO:0000256" key="11">
    <source>
        <dbReference type="ARBA" id="ARBA00048697"/>
    </source>
</evidence>
<dbReference type="PATRIC" id="fig|106634.4.peg.2637"/>
<dbReference type="InterPro" id="IPR007197">
    <property type="entry name" value="rSAM"/>
</dbReference>
<dbReference type="PROSITE" id="PS01305">
    <property type="entry name" value="MOAA_NIFB_PQQE"/>
    <property type="match status" value="1"/>
</dbReference>
<dbReference type="InterPro" id="IPR040064">
    <property type="entry name" value="MoaA-like"/>
</dbReference>
<feature type="binding site" evidence="12">
    <location>
        <position position="200"/>
    </location>
    <ligand>
        <name>S-adenosyl-L-methionine</name>
        <dbReference type="ChEBI" id="CHEBI:59789"/>
    </ligand>
</feature>
<evidence type="ECO:0000256" key="7">
    <source>
        <dbReference type="ARBA" id="ARBA00023014"/>
    </source>
</evidence>
<dbReference type="InterPro" id="IPR000385">
    <property type="entry name" value="MoaA_NifB_PqqE_Fe-S-bd_CS"/>
</dbReference>
<dbReference type="InterPro" id="IPR013483">
    <property type="entry name" value="MoaA"/>
</dbReference>
<evidence type="ECO:0000313" key="15">
    <source>
        <dbReference type="Proteomes" id="UP000064201"/>
    </source>
</evidence>
<comment type="cofactor">
    <cofactor evidence="12">
        <name>[4Fe-4S] cluster</name>
        <dbReference type="ChEBI" id="CHEBI:49883"/>
    </cofactor>
    <text evidence="12">Binds 2 [4Fe-4S] clusters. Binds 1 [4Fe-4S] cluster coordinated with 3 cysteines and an exchangeable S-adenosyl-L-methionine and 1 [4Fe-4S] cluster coordinated with 3 cysteines and the GTP-derived substrate.</text>
</comment>
<evidence type="ECO:0000256" key="8">
    <source>
        <dbReference type="ARBA" id="ARBA00023134"/>
    </source>
</evidence>
<feature type="binding site" evidence="12">
    <location>
        <position position="25"/>
    </location>
    <ligand>
        <name>GTP</name>
        <dbReference type="ChEBI" id="CHEBI:37565"/>
    </ligand>
</feature>
<feature type="domain" description="Radical SAM core" evidence="13">
    <location>
        <begin position="16"/>
        <end position="241"/>
    </location>
</feature>
<dbReference type="InterPro" id="IPR013785">
    <property type="entry name" value="Aldolase_TIM"/>
</dbReference>
<dbReference type="SFLD" id="SFLDG01386">
    <property type="entry name" value="main_SPASM_domain-containing"/>
    <property type="match status" value="1"/>
</dbReference>
<comment type="subunit">
    <text evidence="12">Monomer and homodimer.</text>
</comment>
<feature type="binding site" evidence="12">
    <location>
        <position position="32"/>
    </location>
    <ligand>
        <name>[4Fe-4S] cluster</name>
        <dbReference type="ChEBI" id="CHEBI:49883"/>
        <label>1</label>
        <note>4Fe-4S-S-AdoMet</note>
    </ligand>
</feature>
<name>A0A0G3G768_9GAMM</name>
<evidence type="ECO:0000259" key="13">
    <source>
        <dbReference type="PROSITE" id="PS51918"/>
    </source>
</evidence>
<dbReference type="GO" id="GO:0005525">
    <property type="term" value="F:GTP binding"/>
    <property type="evidence" value="ECO:0007669"/>
    <property type="project" value="UniProtKB-UniRule"/>
</dbReference>
<keyword evidence="2 12" id="KW-0004">4Fe-4S</keyword>
<dbReference type="AlphaFoldDB" id="A0A0G3G768"/>
<dbReference type="CDD" id="cd21117">
    <property type="entry name" value="Twitch_MoaA"/>
    <property type="match status" value="1"/>
</dbReference>
<feature type="binding site" evidence="12">
    <location>
        <position position="166"/>
    </location>
    <ligand>
        <name>GTP</name>
        <dbReference type="ChEBI" id="CHEBI:37565"/>
    </ligand>
</feature>
<dbReference type="RefSeq" id="WP_047251776.1">
    <property type="nucleotide sequence ID" value="NZ_CP011367.1"/>
</dbReference>
<dbReference type="InterPro" id="IPR010505">
    <property type="entry name" value="MoaA_twitch"/>
</dbReference>
<evidence type="ECO:0000313" key="14">
    <source>
        <dbReference type="EMBL" id="AKJ96204.1"/>
    </source>
</evidence>
<dbReference type="EMBL" id="CP011367">
    <property type="protein sequence ID" value="AKJ96204.1"/>
    <property type="molecule type" value="Genomic_DNA"/>
</dbReference>
<dbReference type="GO" id="GO:0061799">
    <property type="term" value="F:cyclic pyranopterin monophosphate synthase activity"/>
    <property type="evidence" value="ECO:0007669"/>
    <property type="project" value="TreeGrafter"/>
</dbReference>
<sequence>MEHADTPTEGNALIDAFGRRIEYVRLSVTDRCDLRCFYCMPKGFSDFEEPEHWLSFEEIERVMGAFGRLGTRRVRLTGGEPLVRKNLPDLAARLNALPGIDDISLSTNATRMARHAQELKDAGVDRINVSLDSLKPEVFKEITGGKLEKVLDGLMASKAAGLAPIKINMVVMGGINEPEVEDMVDFCIEHGFTLRFIETMPMGDTGRQAKEGHYVNLQDVRARLEPRYNLVPGVMPGGGPARYMQIPDTDVRIGFITPISQHFCDTCNRVRLSVDGTIYTCLGNDHSLNLRPYLREGCTDSELEDLVIQAINLKPERHEFSERPEKVLRFMSMTGG</sequence>
<evidence type="ECO:0000256" key="9">
    <source>
        <dbReference type="ARBA" id="ARBA00023150"/>
    </source>
</evidence>
<comment type="function">
    <text evidence="12">Catalyzes the cyclization of GTP to (8S)-3',8-cyclo-7,8-dihydroguanosine 5'-triphosphate.</text>
</comment>
<dbReference type="Proteomes" id="UP000064201">
    <property type="component" value="Chromosome"/>
</dbReference>
<evidence type="ECO:0000256" key="3">
    <source>
        <dbReference type="ARBA" id="ARBA00022691"/>
    </source>
</evidence>
<feature type="binding site" evidence="12">
    <location>
        <position position="267"/>
    </location>
    <ligand>
        <name>[4Fe-4S] cluster</name>
        <dbReference type="ChEBI" id="CHEBI:49883"/>
        <label>2</label>
        <note>4Fe-4S-substrate</note>
    </ligand>
</feature>
<evidence type="ECO:0000256" key="10">
    <source>
        <dbReference type="ARBA" id="ARBA00023239"/>
    </source>
</evidence>
<dbReference type="EC" id="4.1.99.22" evidence="1 12"/>
<dbReference type="InterPro" id="IPR058240">
    <property type="entry name" value="rSAM_sf"/>
</dbReference>
<dbReference type="KEGG" id="tvr:TVD_12930"/>
<comment type="similarity">
    <text evidence="12">Belongs to the radical SAM superfamily. MoaA family.</text>
</comment>
<keyword evidence="4 12" id="KW-0479">Metal-binding</keyword>
<accession>A0A0G3G768</accession>
<feature type="binding site" evidence="12">
    <location>
        <position position="79"/>
    </location>
    <ligand>
        <name>S-adenosyl-L-methionine</name>
        <dbReference type="ChEBI" id="CHEBI:59789"/>
    </ligand>
</feature>
<dbReference type="SMART" id="SM00729">
    <property type="entry name" value="Elp3"/>
    <property type="match status" value="1"/>
</dbReference>
<keyword evidence="15" id="KW-1185">Reference proteome</keyword>
<dbReference type="Gene3D" id="3.20.20.70">
    <property type="entry name" value="Aldolase class I"/>
    <property type="match status" value="1"/>
</dbReference>
<dbReference type="UniPathway" id="UPA00344"/>
<dbReference type="GO" id="GO:0051539">
    <property type="term" value="F:4 iron, 4 sulfur cluster binding"/>
    <property type="evidence" value="ECO:0007669"/>
    <property type="project" value="UniProtKB-UniRule"/>
</dbReference>
<dbReference type="GO" id="GO:0006777">
    <property type="term" value="P:Mo-molybdopterin cofactor biosynthetic process"/>
    <property type="evidence" value="ECO:0007669"/>
    <property type="project" value="UniProtKB-UniRule"/>
</dbReference>
<evidence type="ECO:0000256" key="4">
    <source>
        <dbReference type="ARBA" id="ARBA00022723"/>
    </source>
</evidence>
<keyword evidence="9 12" id="KW-0501">Molybdenum cofactor biosynthesis</keyword>
<feature type="binding site" evidence="12">
    <location>
        <begin position="269"/>
        <end position="271"/>
    </location>
    <ligand>
        <name>GTP</name>
        <dbReference type="ChEBI" id="CHEBI:37565"/>
    </ligand>
</feature>
<dbReference type="PANTHER" id="PTHR22960:SF0">
    <property type="entry name" value="MOLYBDENUM COFACTOR BIOSYNTHESIS PROTEIN 1"/>
    <property type="match status" value="1"/>
</dbReference>
<dbReference type="HAMAP" id="MF_01225_B">
    <property type="entry name" value="MoaA_B"/>
    <property type="match status" value="1"/>
</dbReference>
<reference evidence="14 15" key="1">
    <citation type="submission" date="2015-04" db="EMBL/GenBank/DDBJ databases">
        <title>Complete Sequence for the Genome of the Thioalkalivibrio versutus D301.</title>
        <authorList>
            <person name="Mu T."/>
            <person name="Zhou J."/>
            <person name="Xu X."/>
        </authorList>
    </citation>
    <scope>NUCLEOTIDE SEQUENCE [LARGE SCALE GENOMIC DNA]</scope>
    <source>
        <strain evidence="14 15">D301</strain>
    </source>
</reference>
<comment type="pathway">
    <text evidence="12">Cofactor biosynthesis; molybdopterin biosynthesis.</text>
</comment>
<feature type="binding site" evidence="12">
    <location>
        <position position="39"/>
    </location>
    <ligand>
        <name>[4Fe-4S] cluster</name>
        <dbReference type="ChEBI" id="CHEBI:49883"/>
        <label>1</label>
        <note>4Fe-4S-S-AdoMet</note>
    </ligand>
</feature>
<dbReference type="SFLD" id="SFLDG01067">
    <property type="entry name" value="SPASM/twitch_domain_containing"/>
    <property type="match status" value="1"/>
</dbReference>
<keyword evidence="3 12" id="KW-0949">S-adenosyl-L-methionine</keyword>
<dbReference type="InterPro" id="IPR050105">
    <property type="entry name" value="MoCo_biosynth_MoaA/MoaC"/>
</dbReference>
<feature type="binding site" evidence="12">
    <location>
        <position position="106"/>
    </location>
    <ligand>
        <name>GTP</name>
        <dbReference type="ChEBI" id="CHEBI:37565"/>
    </ligand>
</feature>
<dbReference type="OrthoDB" id="9763993at2"/>
<feature type="binding site" evidence="12">
    <location>
        <position position="281"/>
    </location>
    <ligand>
        <name>[4Fe-4S] cluster</name>
        <dbReference type="ChEBI" id="CHEBI:49883"/>
        <label>2</label>
        <note>4Fe-4S-substrate</note>
    </ligand>
</feature>
<evidence type="ECO:0000256" key="1">
    <source>
        <dbReference type="ARBA" id="ARBA00012167"/>
    </source>
</evidence>
<dbReference type="InterPro" id="IPR006638">
    <property type="entry name" value="Elp3/MiaA/NifB-like_rSAM"/>
</dbReference>
<dbReference type="Pfam" id="PF06463">
    <property type="entry name" value="Mob_synth_C"/>
    <property type="match status" value="1"/>
</dbReference>
<organism evidence="14 15">
    <name type="scientific">Thioalkalivibrio versutus</name>
    <dbReference type="NCBI Taxonomy" id="106634"/>
    <lineage>
        <taxon>Bacteria</taxon>
        <taxon>Pseudomonadati</taxon>
        <taxon>Pseudomonadota</taxon>
        <taxon>Gammaproteobacteria</taxon>
        <taxon>Chromatiales</taxon>
        <taxon>Ectothiorhodospiraceae</taxon>
        <taxon>Thioalkalivibrio</taxon>
    </lineage>
</organism>
<feature type="binding site" evidence="12">
    <location>
        <position position="130"/>
    </location>
    <ligand>
        <name>S-adenosyl-L-methionine</name>
        <dbReference type="ChEBI" id="CHEBI:59789"/>
    </ligand>
</feature>
<feature type="binding site" evidence="12">
    <location>
        <position position="75"/>
    </location>
    <ligand>
        <name>GTP</name>
        <dbReference type="ChEBI" id="CHEBI:37565"/>
    </ligand>
</feature>
<dbReference type="PROSITE" id="PS51918">
    <property type="entry name" value="RADICAL_SAM"/>
    <property type="match status" value="1"/>
</dbReference>
<keyword evidence="10 12" id="KW-0456">Lyase</keyword>
<keyword evidence="5 12" id="KW-0547">Nucleotide-binding</keyword>
<dbReference type="GO" id="GO:1904047">
    <property type="term" value="F:S-adenosyl-L-methionine binding"/>
    <property type="evidence" value="ECO:0007669"/>
    <property type="project" value="UniProtKB-UniRule"/>
</dbReference>
<protein>
    <recommendedName>
        <fullName evidence="1 12">GTP 3',8-cyclase</fullName>
        <ecNumber evidence="1 12">4.1.99.22</ecNumber>
    </recommendedName>
    <alternativeName>
        <fullName evidence="12">Molybdenum cofactor biosynthesis protein A</fullName>
    </alternativeName>
</protein>
<evidence type="ECO:0000256" key="6">
    <source>
        <dbReference type="ARBA" id="ARBA00023004"/>
    </source>
</evidence>
<dbReference type="CDD" id="cd01335">
    <property type="entry name" value="Radical_SAM"/>
    <property type="match status" value="1"/>
</dbReference>
<evidence type="ECO:0000256" key="2">
    <source>
        <dbReference type="ARBA" id="ARBA00022485"/>
    </source>
</evidence>
<dbReference type="SFLD" id="SFLDS00029">
    <property type="entry name" value="Radical_SAM"/>
    <property type="match status" value="1"/>
</dbReference>
<feature type="binding site" evidence="12">
    <location>
        <position position="38"/>
    </location>
    <ligand>
        <name>S-adenosyl-L-methionine</name>
        <dbReference type="ChEBI" id="CHEBI:59789"/>
    </ligand>
</feature>
<feature type="binding site" evidence="12">
    <location>
        <position position="264"/>
    </location>
    <ligand>
        <name>[4Fe-4S] cluster</name>
        <dbReference type="ChEBI" id="CHEBI:49883"/>
        <label>2</label>
        <note>4Fe-4S-substrate</note>
    </ligand>
</feature>
<keyword evidence="6 12" id="KW-0408">Iron</keyword>
<dbReference type="PANTHER" id="PTHR22960">
    <property type="entry name" value="MOLYBDOPTERIN COFACTOR SYNTHESIS PROTEIN A"/>
    <property type="match status" value="1"/>
</dbReference>
<evidence type="ECO:0000256" key="5">
    <source>
        <dbReference type="ARBA" id="ARBA00022741"/>
    </source>
</evidence>
<dbReference type="SFLD" id="SFLDG01383">
    <property type="entry name" value="cyclic_pyranopterin_phosphate"/>
    <property type="match status" value="1"/>
</dbReference>
<keyword evidence="8 12" id="KW-0342">GTP-binding</keyword>
<keyword evidence="7 12" id="KW-0411">Iron-sulfur</keyword>
<gene>
    <name evidence="12" type="primary">moaA</name>
    <name evidence="14" type="ORF">TVD_12930</name>
</gene>
<evidence type="ECO:0000256" key="12">
    <source>
        <dbReference type="HAMAP-Rule" id="MF_01225"/>
    </source>
</evidence>
<proteinExistence type="inferred from homology"/>
<dbReference type="NCBIfam" id="TIGR02666">
    <property type="entry name" value="moaA"/>
    <property type="match status" value="1"/>
</dbReference>
<feature type="binding site" evidence="12">
    <location>
        <position position="36"/>
    </location>
    <ligand>
        <name>[4Fe-4S] cluster</name>
        <dbReference type="ChEBI" id="CHEBI:49883"/>
        <label>1</label>
        <note>4Fe-4S-S-AdoMet</note>
    </ligand>
</feature>
<comment type="catalytic activity">
    <reaction evidence="11 12">
        <text>GTP + AH2 + S-adenosyl-L-methionine = (8S)-3',8-cyclo-7,8-dihydroguanosine 5'-triphosphate + 5'-deoxyadenosine + L-methionine + A + H(+)</text>
        <dbReference type="Rhea" id="RHEA:49576"/>
        <dbReference type="ChEBI" id="CHEBI:13193"/>
        <dbReference type="ChEBI" id="CHEBI:15378"/>
        <dbReference type="ChEBI" id="CHEBI:17319"/>
        <dbReference type="ChEBI" id="CHEBI:17499"/>
        <dbReference type="ChEBI" id="CHEBI:37565"/>
        <dbReference type="ChEBI" id="CHEBI:57844"/>
        <dbReference type="ChEBI" id="CHEBI:59789"/>
        <dbReference type="ChEBI" id="CHEBI:131766"/>
        <dbReference type="EC" id="4.1.99.22"/>
    </reaction>
</comment>
<dbReference type="SUPFAM" id="SSF102114">
    <property type="entry name" value="Radical SAM enzymes"/>
    <property type="match status" value="1"/>
</dbReference>
<dbReference type="GO" id="GO:0046872">
    <property type="term" value="F:metal ion binding"/>
    <property type="evidence" value="ECO:0007669"/>
    <property type="project" value="UniProtKB-KW"/>
</dbReference>